<evidence type="ECO:0000313" key="4">
    <source>
        <dbReference type="EMBL" id="KXS10327.1"/>
    </source>
</evidence>
<organism evidence="4 5">
    <name type="scientific">Gonapodya prolifera (strain JEL478)</name>
    <name type="common">Monoblepharis prolifera</name>
    <dbReference type="NCBI Taxonomy" id="1344416"/>
    <lineage>
        <taxon>Eukaryota</taxon>
        <taxon>Fungi</taxon>
        <taxon>Fungi incertae sedis</taxon>
        <taxon>Chytridiomycota</taxon>
        <taxon>Chytridiomycota incertae sedis</taxon>
        <taxon>Monoblepharidomycetes</taxon>
        <taxon>Monoblepharidales</taxon>
        <taxon>Gonapodyaceae</taxon>
        <taxon>Gonapodya</taxon>
    </lineage>
</organism>
<evidence type="ECO:0000313" key="5">
    <source>
        <dbReference type="Proteomes" id="UP000070544"/>
    </source>
</evidence>
<evidence type="ECO:0000256" key="1">
    <source>
        <dbReference type="SAM" id="Coils"/>
    </source>
</evidence>
<keyword evidence="3" id="KW-0732">Signal</keyword>
<keyword evidence="1" id="KW-0175">Coiled coil</keyword>
<feature type="chain" id="PRO_5007295818" evidence="3">
    <location>
        <begin position="27"/>
        <end position="149"/>
    </location>
</feature>
<dbReference type="AlphaFoldDB" id="A0A139A0L7"/>
<dbReference type="Proteomes" id="UP000070544">
    <property type="component" value="Unassembled WGS sequence"/>
</dbReference>
<feature type="signal peptide" evidence="3">
    <location>
        <begin position="1"/>
        <end position="26"/>
    </location>
</feature>
<proteinExistence type="predicted"/>
<feature type="coiled-coil region" evidence="1">
    <location>
        <begin position="112"/>
        <end position="146"/>
    </location>
</feature>
<accession>A0A139A0L7</accession>
<reference evidence="4 5" key="1">
    <citation type="journal article" date="2015" name="Genome Biol. Evol.">
        <title>Phylogenomic analyses indicate that early fungi evolved digesting cell walls of algal ancestors of land plants.</title>
        <authorList>
            <person name="Chang Y."/>
            <person name="Wang S."/>
            <person name="Sekimoto S."/>
            <person name="Aerts A.L."/>
            <person name="Choi C."/>
            <person name="Clum A."/>
            <person name="LaButti K.M."/>
            <person name="Lindquist E.A."/>
            <person name="Yee Ngan C."/>
            <person name="Ohm R.A."/>
            <person name="Salamov A.A."/>
            <person name="Grigoriev I.V."/>
            <person name="Spatafora J.W."/>
            <person name="Berbee M.L."/>
        </authorList>
    </citation>
    <scope>NUCLEOTIDE SEQUENCE [LARGE SCALE GENOMIC DNA]</scope>
    <source>
        <strain evidence="4 5">JEL478</strain>
    </source>
</reference>
<name>A0A139A0L7_GONPJ</name>
<feature type="region of interest" description="Disordered" evidence="2">
    <location>
        <begin position="50"/>
        <end position="69"/>
    </location>
</feature>
<evidence type="ECO:0000256" key="3">
    <source>
        <dbReference type="SAM" id="SignalP"/>
    </source>
</evidence>
<sequence length="149" mass="16652">MGSFTALLAYSVSFATISAIAQLTWTQTETFFRRRGELVVLQKSRAASAASASQLPDSQPDPSPASPPVRLVDVRYKVADPTSGALLDATSIGDAISAWMAERFQPPEWAYVNKVLEKEQKLEEEIVRVEERVQRLRQEMERREGLKTP</sequence>
<dbReference type="EMBL" id="KQ965830">
    <property type="protein sequence ID" value="KXS10327.1"/>
    <property type="molecule type" value="Genomic_DNA"/>
</dbReference>
<protein>
    <submittedName>
        <fullName evidence="4">Uncharacterized protein</fullName>
    </submittedName>
</protein>
<evidence type="ECO:0000256" key="2">
    <source>
        <dbReference type="SAM" id="MobiDB-lite"/>
    </source>
</evidence>
<gene>
    <name evidence="4" type="ORF">M427DRAFT_139671</name>
</gene>
<keyword evidence="5" id="KW-1185">Reference proteome</keyword>